<feature type="signal peptide" evidence="4">
    <location>
        <begin position="1"/>
        <end position="22"/>
    </location>
</feature>
<dbReference type="InterPro" id="IPR050271">
    <property type="entry name" value="UDP-glycosyltransferase"/>
</dbReference>
<dbReference type="EMBL" id="CAJVCH010040504">
    <property type="protein sequence ID" value="CAG7716695.1"/>
    <property type="molecule type" value="Genomic_DNA"/>
</dbReference>
<evidence type="ECO:0000256" key="3">
    <source>
        <dbReference type="ARBA" id="ARBA00022679"/>
    </source>
</evidence>
<reference evidence="5" key="1">
    <citation type="submission" date="2021-06" db="EMBL/GenBank/DDBJ databases">
        <authorList>
            <person name="Hodson N. C."/>
            <person name="Mongue J. A."/>
            <person name="Jaron S. K."/>
        </authorList>
    </citation>
    <scope>NUCLEOTIDE SEQUENCE</scope>
</reference>
<evidence type="ECO:0000256" key="4">
    <source>
        <dbReference type="SAM" id="SignalP"/>
    </source>
</evidence>
<dbReference type="Proteomes" id="UP000708208">
    <property type="component" value="Unassembled WGS sequence"/>
</dbReference>
<organism evidence="5 6">
    <name type="scientific">Allacma fusca</name>
    <dbReference type="NCBI Taxonomy" id="39272"/>
    <lineage>
        <taxon>Eukaryota</taxon>
        <taxon>Metazoa</taxon>
        <taxon>Ecdysozoa</taxon>
        <taxon>Arthropoda</taxon>
        <taxon>Hexapoda</taxon>
        <taxon>Collembola</taxon>
        <taxon>Symphypleona</taxon>
        <taxon>Sminthuridae</taxon>
        <taxon>Allacma</taxon>
    </lineage>
</organism>
<dbReference type="PANTHER" id="PTHR48043:SF145">
    <property type="entry name" value="FI06409P-RELATED"/>
    <property type="match status" value="1"/>
</dbReference>
<dbReference type="OrthoDB" id="5835829at2759"/>
<evidence type="ECO:0000256" key="1">
    <source>
        <dbReference type="ARBA" id="ARBA00009995"/>
    </source>
</evidence>
<proteinExistence type="inferred from homology"/>
<evidence type="ECO:0000313" key="5">
    <source>
        <dbReference type="EMBL" id="CAG7716695.1"/>
    </source>
</evidence>
<dbReference type="InterPro" id="IPR035595">
    <property type="entry name" value="UDP_glycos_trans_CS"/>
</dbReference>
<dbReference type="PANTHER" id="PTHR48043">
    <property type="entry name" value="EG:EG0003.4 PROTEIN-RELATED"/>
    <property type="match status" value="1"/>
</dbReference>
<feature type="chain" id="PRO_5035194047" evidence="4">
    <location>
        <begin position="23"/>
        <end position="923"/>
    </location>
</feature>
<protein>
    <submittedName>
        <fullName evidence="5">Uncharacterized protein</fullName>
    </submittedName>
</protein>
<gene>
    <name evidence="5" type="ORF">AFUS01_LOCUS6190</name>
</gene>
<keyword evidence="3" id="KW-0808">Transferase</keyword>
<comment type="similarity">
    <text evidence="1">Belongs to the UDP-glycosyltransferase family.</text>
</comment>
<feature type="non-terminal residue" evidence="5">
    <location>
        <position position="1"/>
    </location>
</feature>
<evidence type="ECO:0000256" key="2">
    <source>
        <dbReference type="ARBA" id="ARBA00022676"/>
    </source>
</evidence>
<dbReference type="Pfam" id="PF00201">
    <property type="entry name" value="UDPGT"/>
    <property type="match status" value="2"/>
</dbReference>
<evidence type="ECO:0000313" key="6">
    <source>
        <dbReference type="Proteomes" id="UP000708208"/>
    </source>
</evidence>
<keyword evidence="6" id="KW-1185">Reference proteome</keyword>
<keyword evidence="2" id="KW-0328">Glycosyltransferase</keyword>
<comment type="caution">
    <text evidence="5">The sequence shown here is derived from an EMBL/GenBank/DDBJ whole genome shotgun (WGS) entry which is preliminary data.</text>
</comment>
<dbReference type="AlphaFoldDB" id="A0A8J2JAK4"/>
<accession>A0A8J2JAK4</accession>
<dbReference type="PROSITE" id="PS00375">
    <property type="entry name" value="UDPGT"/>
    <property type="match status" value="1"/>
</dbReference>
<dbReference type="GO" id="GO:0008194">
    <property type="term" value="F:UDP-glycosyltransferase activity"/>
    <property type="evidence" value="ECO:0007669"/>
    <property type="project" value="InterPro"/>
</dbReference>
<sequence length="923" mass="105414">MKLIAFFSILSFFSLNLHTGEGAKILFFYGIGSYSHRVCIQPLVEKLADLGHDVHVFSTTKPEKPYPNVTEVLPDFSAQIAKDNFGGDLTKSGTLGRLKDKFYDPLLEGNNLWDLFIADTERMVDNEEFRKWANTAKYDLILYNHAGKHFAVAVAYKMRAKIITFMPAGVGHMFDSDLSGLPIESSWFPLWHQGSPYFFIPDRFLYAYHQLAWYFSAKWYYFPRLDELARRLYPEDNIPPSDELLRNADLYFINEHYSTGYPRAFPPFVVPIGGMHLKESTGKLPKDVDDFIATAERIVFISFGSLIKVSDLPTELQRELIATVGSFNDTKFLWKWEGEVPQHLPDNVLAKKWFPQNDILGHTKCKGFVTQGGQMSVQQAAFHGVPMIVVPVWADQPFNAKSQAYNGNGIHLDLEDITRASFSHSIREILDNPKYSRNAGLVSLRIKDRPLSPVDTAAWWVEYVLRHDTAHLKSPGLVVLFSILSVFSLESHTAESAKILFFYGIGSYSHRVCIQPLVEKLADLGHDVHVFSTTKPEKPYPNVTEVLPDFSAQIAKDSFGGGQAKFGTLGRLKDKFYDPLLEGNNLWDIFIADTVRMVENEDFRNWVNTAKYDLILYNHAGKHLAFALAYKMGAKIITFMPAGVGHMFDSDLSGLPIESSWYPLWHQGSPYFFIPDRFFYAYHQLAWYFSAKWYYFPRLDKLATRLYPEDNIPPLDELLRNADLYFINEHYSTGYPRALPPFVVPIGGMHLKESTGNLPTDIYDFIATADRIVFISFGSVIKISDLPVELQRELIATVGSFTDTSFIWKWDGEVPQQLPKNVLAKKWFPQNDILGHPKCKGFVTQGGQMSVQQDITRASFSHAIREILDNPKYSRNAGLVSLRIKDRPLSPVDTAAWWVEYVLRHETAHLKSPGVYQSWWQRR</sequence>
<keyword evidence="4" id="KW-0732">Signal</keyword>
<dbReference type="CDD" id="cd03784">
    <property type="entry name" value="GT1_Gtf-like"/>
    <property type="match status" value="2"/>
</dbReference>
<name>A0A8J2JAK4_9HEXA</name>
<dbReference type="InterPro" id="IPR002213">
    <property type="entry name" value="UDP_glucos_trans"/>
</dbReference>
<dbReference type="FunFam" id="3.40.50.2000:FF:000021">
    <property type="entry name" value="UDP-glucuronosyltransferase"/>
    <property type="match status" value="1"/>
</dbReference>